<keyword evidence="1" id="KW-0805">Transcription regulation</keyword>
<dbReference type="PANTHER" id="PTHR43537:SF5">
    <property type="entry name" value="UXU OPERON TRANSCRIPTIONAL REGULATOR"/>
    <property type="match status" value="1"/>
</dbReference>
<dbReference type="SMART" id="SM00345">
    <property type="entry name" value="HTH_GNTR"/>
    <property type="match status" value="1"/>
</dbReference>
<reference evidence="5 6" key="1">
    <citation type="submission" date="2020-08" db="EMBL/GenBank/DDBJ databases">
        <title>The isolate Caproiciproducens sp. 7D4C2 produces n-caproate at mildly acidic conditions from hexoses: genome and rBOX comparison with related strains and chain-elongating bacteria.</title>
        <authorList>
            <person name="Esquivel-Elizondo S."/>
            <person name="Bagci C."/>
            <person name="Temovska M."/>
            <person name="Jeon B.S."/>
            <person name="Bessarab I."/>
            <person name="Williams R.B.H."/>
            <person name="Huson D.H."/>
            <person name="Angenent L.T."/>
        </authorList>
    </citation>
    <scope>NUCLEOTIDE SEQUENCE [LARGE SCALE GENOMIC DNA]</scope>
    <source>
        <strain evidence="5 6">7D4C2</strain>
    </source>
</reference>
<evidence type="ECO:0000256" key="2">
    <source>
        <dbReference type="ARBA" id="ARBA00023125"/>
    </source>
</evidence>
<evidence type="ECO:0000259" key="4">
    <source>
        <dbReference type="PROSITE" id="PS50949"/>
    </source>
</evidence>
<dbReference type="SMART" id="SM00895">
    <property type="entry name" value="FCD"/>
    <property type="match status" value="1"/>
</dbReference>
<dbReference type="SUPFAM" id="SSF46785">
    <property type="entry name" value="Winged helix' DNA-binding domain"/>
    <property type="match status" value="1"/>
</dbReference>
<dbReference type="InterPro" id="IPR000524">
    <property type="entry name" value="Tscrpt_reg_HTH_GntR"/>
</dbReference>
<dbReference type="InterPro" id="IPR011711">
    <property type="entry name" value="GntR_C"/>
</dbReference>
<dbReference type="KEGG" id="cfem:HCR03_01525"/>
<gene>
    <name evidence="5" type="ORF">HCR03_01525</name>
</gene>
<dbReference type="SUPFAM" id="SSF48008">
    <property type="entry name" value="GntR ligand-binding domain-like"/>
    <property type="match status" value="1"/>
</dbReference>
<dbReference type="PROSITE" id="PS50949">
    <property type="entry name" value="HTH_GNTR"/>
    <property type="match status" value="1"/>
</dbReference>
<dbReference type="EMBL" id="CP060286">
    <property type="protein sequence ID" value="QNK42469.1"/>
    <property type="molecule type" value="Genomic_DNA"/>
</dbReference>
<dbReference type="PANTHER" id="PTHR43537">
    <property type="entry name" value="TRANSCRIPTIONAL REGULATOR, GNTR FAMILY"/>
    <property type="match status" value="1"/>
</dbReference>
<dbReference type="PRINTS" id="PR00035">
    <property type="entry name" value="HTHGNTR"/>
</dbReference>
<evidence type="ECO:0000256" key="1">
    <source>
        <dbReference type="ARBA" id="ARBA00023015"/>
    </source>
</evidence>
<organism evidence="5 6">
    <name type="scientific">Caproicibacter fermentans</name>
    <dbReference type="NCBI Taxonomy" id="2576756"/>
    <lineage>
        <taxon>Bacteria</taxon>
        <taxon>Bacillati</taxon>
        <taxon>Bacillota</taxon>
        <taxon>Clostridia</taxon>
        <taxon>Eubacteriales</taxon>
        <taxon>Acutalibacteraceae</taxon>
        <taxon>Caproicibacter</taxon>
    </lineage>
</organism>
<dbReference type="GO" id="GO:0003677">
    <property type="term" value="F:DNA binding"/>
    <property type="evidence" value="ECO:0007669"/>
    <property type="project" value="UniProtKB-KW"/>
</dbReference>
<dbReference type="Pfam" id="PF00392">
    <property type="entry name" value="GntR"/>
    <property type="match status" value="1"/>
</dbReference>
<dbReference type="InterPro" id="IPR036390">
    <property type="entry name" value="WH_DNA-bd_sf"/>
</dbReference>
<protein>
    <submittedName>
        <fullName evidence="5">FadR family transcriptional regulator</fullName>
    </submittedName>
</protein>
<feature type="domain" description="HTH gntR-type" evidence="4">
    <location>
        <begin position="4"/>
        <end position="72"/>
    </location>
</feature>
<dbReference type="CDD" id="cd07377">
    <property type="entry name" value="WHTH_GntR"/>
    <property type="match status" value="1"/>
</dbReference>
<dbReference type="GO" id="GO:0003700">
    <property type="term" value="F:DNA-binding transcription factor activity"/>
    <property type="evidence" value="ECO:0007669"/>
    <property type="project" value="InterPro"/>
</dbReference>
<dbReference type="Gene3D" id="1.10.10.10">
    <property type="entry name" value="Winged helix-like DNA-binding domain superfamily/Winged helix DNA-binding domain"/>
    <property type="match status" value="1"/>
</dbReference>
<proteinExistence type="predicted"/>
<accession>A0A7G8TFS8</accession>
<dbReference type="AlphaFoldDB" id="A0A7G8TFS8"/>
<sequence>MDHKTLIERTTNEIIKIIQDKNYQPGDKLPNEYELGGMLGVSRNTAREALRALASNNVIEIRQGAGTFISKKMGVPDDPLGFSMIKDKNKLTRDLLQLRCVIEPPIAALAAQNSTPQEIANLEVSLLEVEGQIAQHTRFAEKDRNFHAQIARCSGNLVVSNLIPIISEGVTVFSTVVSRQEFEQTLKSHRCIFEAIRDRRPVEAEQAMLFHLLYNMNRFHLGN</sequence>
<evidence type="ECO:0000313" key="6">
    <source>
        <dbReference type="Proteomes" id="UP000515909"/>
    </source>
</evidence>
<evidence type="ECO:0000313" key="5">
    <source>
        <dbReference type="EMBL" id="QNK42469.1"/>
    </source>
</evidence>
<evidence type="ECO:0000256" key="3">
    <source>
        <dbReference type="ARBA" id="ARBA00023163"/>
    </source>
</evidence>
<keyword evidence="3" id="KW-0804">Transcription</keyword>
<dbReference type="InterPro" id="IPR036388">
    <property type="entry name" value="WH-like_DNA-bd_sf"/>
</dbReference>
<dbReference type="InterPro" id="IPR008920">
    <property type="entry name" value="TF_FadR/GntR_C"/>
</dbReference>
<dbReference type="Gene3D" id="1.20.120.530">
    <property type="entry name" value="GntR ligand-binding domain-like"/>
    <property type="match status" value="1"/>
</dbReference>
<name>A0A7G8TFS8_9FIRM</name>
<dbReference type="Pfam" id="PF07729">
    <property type="entry name" value="FCD"/>
    <property type="match status" value="1"/>
</dbReference>
<dbReference type="Proteomes" id="UP000515909">
    <property type="component" value="Chromosome"/>
</dbReference>
<keyword evidence="2" id="KW-0238">DNA-binding</keyword>